<organism evidence="2 3">
    <name type="scientific">Pseudogemmobacter humi</name>
    <dbReference type="NCBI Taxonomy" id="2483812"/>
    <lineage>
        <taxon>Bacteria</taxon>
        <taxon>Pseudomonadati</taxon>
        <taxon>Pseudomonadota</taxon>
        <taxon>Alphaproteobacteria</taxon>
        <taxon>Rhodobacterales</taxon>
        <taxon>Paracoccaceae</taxon>
        <taxon>Pseudogemmobacter</taxon>
    </lineage>
</organism>
<dbReference type="Pfam" id="PF06170">
    <property type="entry name" value="DUF983"/>
    <property type="match status" value="1"/>
</dbReference>
<evidence type="ECO:0008006" key="4">
    <source>
        <dbReference type="Google" id="ProtNLM"/>
    </source>
</evidence>
<sequence>MSEPGLAPQMARDMASVTEAGGVVDTQADERPTWPSVLRGWRCRCPACGAGPLLASYLKVRDACPVCGEELHHQRADDGPAYMTILIVGHILAPVMLLLYAHWKPDPLTTAAILSVACVGLSLYLLPRLKGAFVGLQWAKRMHGFGGDERG</sequence>
<protein>
    <recommendedName>
        <fullName evidence="4">DUF983 domain-containing protein</fullName>
    </recommendedName>
</protein>
<feature type="transmembrane region" description="Helical" evidence="1">
    <location>
        <begin position="108"/>
        <end position="126"/>
    </location>
</feature>
<keyword evidence="1" id="KW-0812">Transmembrane</keyword>
<accession>A0A3P5XK55</accession>
<reference evidence="2 3" key="1">
    <citation type="submission" date="2018-11" db="EMBL/GenBank/DDBJ databases">
        <authorList>
            <person name="Criscuolo A."/>
        </authorList>
    </citation>
    <scope>NUCLEOTIDE SEQUENCE [LARGE SCALE GENOMIC DNA]</scope>
    <source>
        <strain evidence="2">ACIP111625</strain>
    </source>
</reference>
<evidence type="ECO:0000313" key="3">
    <source>
        <dbReference type="Proteomes" id="UP000277498"/>
    </source>
</evidence>
<evidence type="ECO:0000256" key="1">
    <source>
        <dbReference type="SAM" id="Phobius"/>
    </source>
</evidence>
<keyword evidence="1" id="KW-1133">Transmembrane helix</keyword>
<dbReference type="AlphaFoldDB" id="A0A3P5XK55"/>
<dbReference type="Proteomes" id="UP000277498">
    <property type="component" value="Unassembled WGS sequence"/>
</dbReference>
<keyword evidence="3" id="KW-1185">Reference proteome</keyword>
<proteinExistence type="predicted"/>
<name>A0A3P5XK55_9RHOB</name>
<gene>
    <name evidence="2" type="ORF">XINFAN_02779</name>
</gene>
<feature type="transmembrane region" description="Helical" evidence="1">
    <location>
        <begin position="81"/>
        <end position="102"/>
    </location>
</feature>
<dbReference type="InterPro" id="IPR009325">
    <property type="entry name" value="DUF983"/>
</dbReference>
<keyword evidence="1" id="KW-0472">Membrane</keyword>
<dbReference type="EMBL" id="UXAW01000082">
    <property type="protein sequence ID" value="VDC31181.1"/>
    <property type="molecule type" value="Genomic_DNA"/>
</dbReference>
<evidence type="ECO:0000313" key="2">
    <source>
        <dbReference type="EMBL" id="VDC31181.1"/>
    </source>
</evidence>